<evidence type="ECO:0000256" key="1">
    <source>
        <dbReference type="ARBA" id="ARBA00011012"/>
    </source>
</evidence>
<dbReference type="EMBL" id="JAQJAN010000006">
    <property type="protein sequence ID" value="KAJ5727569.1"/>
    <property type="molecule type" value="Genomic_DNA"/>
</dbReference>
<dbReference type="InterPro" id="IPR013878">
    <property type="entry name" value="Mo25"/>
</dbReference>
<sequence length="398" mass="45689">MAFFFNRGRSRQPSEVARTTKELICRLLDKQPKVTSPMTARIQSLTKPQAEEELVKQLGHMKVIVQGTQEVNTSPEQVHALVQATLQEDLLLDLAQLIHILPFEARKDTQTIFSHILRFRPNNYAPDKDPPVISYIVHHRPEILIELCRGYNQSQSSMPCGVILREALKFDVVAAVVLYDQSQPGEPAVRLSDLKPNLPQTGEGVFWNFFDWIDKSNFEVSADAFTTFREVLTRHKNLVTAYLATNFDLFFGRFNSTLIQSDSYVTKRQSIKLLGEILLDRANYNVMMAYVESGENLKLCMKLLRDDRKMVQYEGFHVFKVFVANPNKSVAVQRILINNRDRLLRFLPKFLEDRTDDDQFTDEKSFLVRQIELLPKEPIDQSKSTRNVPPGVNTATVA</sequence>
<comment type="similarity">
    <text evidence="1">Belongs to the Mo25 family.</text>
</comment>
<gene>
    <name evidence="3" type="ORF">N7493_005389</name>
</gene>
<dbReference type="InterPro" id="IPR011989">
    <property type="entry name" value="ARM-like"/>
</dbReference>
<evidence type="ECO:0000313" key="4">
    <source>
        <dbReference type="Proteomes" id="UP001215712"/>
    </source>
</evidence>
<feature type="compositionally biased region" description="Polar residues" evidence="2">
    <location>
        <begin position="381"/>
        <end position="398"/>
    </location>
</feature>
<organism evidence="3 4">
    <name type="scientific">Penicillium malachiteum</name>
    <dbReference type="NCBI Taxonomy" id="1324776"/>
    <lineage>
        <taxon>Eukaryota</taxon>
        <taxon>Fungi</taxon>
        <taxon>Dikarya</taxon>
        <taxon>Ascomycota</taxon>
        <taxon>Pezizomycotina</taxon>
        <taxon>Eurotiomycetes</taxon>
        <taxon>Eurotiomycetidae</taxon>
        <taxon>Eurotiales</taxon>
        <taxon>Aspergillaceae</taxon>
        <taxon>Penicillium</taxon>
    </lineage>
</organism>
<dbReference type="GO" id="GO:0035556">
    <property type="term" value="P:intracellular signal transduction"/>
    <property type="evidence" value="ECO:0007669"/>
    <property type="project" value="TreeGrafter"/>
</dbReference>
<dbReference type="Gene3D" id="1.25.10.10">
    <property type="entry name" value="Leucine-rich Repeat Variant"/>
    <property type="match status" value="1"/>
</dbReference>
<accession>A0AAD6HMJ1</accession>
<dbReference type="InterPro" id="IPR016024">
    <property type="entry name" value="ARM-type_fold"/>
</dbReference>
<dbReference type="FunFam" id="1.25.10.10:FF:000257">
    <property type="entry name" value="Conidiophore development protein hymA"/>
    <property type="match status" value="1"/>
</dbReference>
<evidence type="ECO:0000256" key="2">
    <source>
        <dbReference type="SAM" id="MobiDB-lite"/>
    </source>
</evidence>
<dbReference type="GO" id="GO:0005737">
    <property type="term" value="C:cytoplasm"/>
    <property type="evidence" value="ECO:0007669"/>
    <property type="project" value="UniProtKB-ARBA"/>
</dbReference>
<evidence type="ECO:0008006" key="5">
    <source>
        <dbReference type="Google" id="ProtNLM"/>
    </source>
</evidence>
<comment type="caution">
    <text evidence="3">The sequence shown here is derived from an EMBL/GenBank/DDBJ whole genome shotgun (WGS) entry which is preliminary data.</text>
</comment>
<keyword evidence="4" id="KW-1185">Reference proteome</keyword>
<dbReference type="AlphaFoldDB" id="A0AAD6HMJ1"/>
<name>A0AAD6HMJ1_9EURO</name>
<proteinExistence type="inferred from homology"/>
<dbReference type="Proteomes" id="UP001215712">
    <property type="component" value="Unassembled WGS sequence"/>
</dbReference>
<protein>
    <recommendedName>
        <fullName evidence="5">Conidiophore development protein hymA</fullName>
    </recommendedName>
</protein>
<dbReference type="GO" id="GO:0043539">
    <property type="term" value="F:protein serine/threonine kinase activator activity"/>
    <property type="evidence" value="ECO:0007669"/>
    <property type="project" value="TreeGrafter"/>
</dbReference>
<dbReference type="SUPFAM" id="SSF48371">
    <property type="entry name" value="ARM repeat"/>
    <property type="match status" value="1"/>
</dbReference>
<reference evidence="3" key="1">
    <citation type="journal article" date="2023" name="IMA Fungus">
        <title>Comparative genomic study of the Penicillium genus elucidates a diverse pangenome and 15 lateral gene transfer events.</title>
        <authorList>
            <person name="Petersen C."/>
            <person name="Sorensen T."/>
            <person name="Nielsen M.R."/>
            <person name="Sondergaard T.E."/>
            <person name="Sorensen J.L."/>
            <person name="Fitzpatrick D.A."/>
            <person name="Frisvad J.C."/>
            <person name="Nielsen K.L."/>
        </authorList>
    </citation>
    <scope>NUCLEOTIDE SEQUENCE</scope>
    <source>
        <strain evidence="3">IBT 17514</strain>
    </source>
</reference>
<reference evidence="3" key="2">
    <citation type="submission" date="2023-01" db="EMBL/GenBank/DDBJ databases">
        <authorList>
            <person name="Petersen C."/>
        </authorList>
    </citation>
    <scope>NUCLEOTIDE SEQUENCE</scope>
    <source>
        <strain evidence="3">IBT 17514</strain>
    </source>
</reference>
<evidence type="ECO:0000313" key="3">
    <source>
        <dbReference type="EMBL" id="KAJ5727569.1"/>
    </source>
</evidence>
<dbReference type="Pfam" id="PF08569">
    <property type="entry name" value="Mo25"/>
    <property type="match status" value="1"/>
</dbReference>
<dbReference type="PANTHER" id="PTHR10182:SF3">
    <property type="entry name" value="PROTEIN MO25"/>
    <property type="match status" value="1"/>
</dbReference>
<feature type="region of interest" description="Disordered" evidence="2">
    <location>
        <begin position="379"/>
        <end position="398"/>
    </location>
</feature>
<dbReference type="PANTHER" id="PTHR10182">
    <property type="entry name" value="CALCIUM-BINDING PROTEIN 39-RELATED"/>
    <property type="match status" value="1"/>
</dbReference>